<dbReference type="AlphaFoldDB" id="A0A099K930"/>
<evidence type="ECO:0000313" key="1">
    <source>
        <dbReference type="EMBL" id="KGJ86795.1"/>
    </source>
</evidence>
<protein>
    <submittedName>
        <fullName evidence="1">Uncharacterized protein</fullName>
    </submittedName>
</protein>
<dbReference type="PATRIC" id="fig|28229.3.peg.4606"/>
<dbReference type="Proteomes" id="UP000029868">
    <property type="component" value="Unassembled WGS sequence"/>
</dbReference>
<reference evidence="1 2" key="1">
    <citation type="submission" date="2014-08" db="EMBL/GenBank/DDBJ databases">
        <title>Genomic and Phenotypic Diversity of Colwellia psychrerythraea strains from Disparate Marine Basins.</title>
        <authorList>
            <person name="Techtmann S.M."/>
            <person name="Stelling S.C."/>
            <person name="Utturkar S.M."/>
            <person name="Alshibli N."/>
            <person name="Harris A."/>
            <person name="Brown S.D."/>
            <person name="Hazen T.C."/>
        </authorList>
    </citation>
    <scope>NUCLEOTIDE SEQUENCE [LARGE SCALE GENOMIC DNA]</scope>
    <source>
        <strain evidence="1 2">GAB14E</strain>
    </source>
</reference>
<gene>
    <name evidence="1" type="ORF">GAB14E_4622</name>
</gene>
<organism evidence="1 2">
    <name type="scientific">Colwellia psychrerythraea</name>
    <name type="common">Vibrio psychroerythus</name>
    <dbReference type="NCBI Taxonomy" id="28229"/>
    <lineage>
        <taxon>Bacteria</taxon>
        <taxon>Pseudomonadati</taxon>
        <taxon>Pseudomonadota</taxon>
        <taxon>Gammaproteobacteria</taxon>
        <taxon>Alteromonadales</taxon>
        <taxon>Colwelliaceae</taxon>
        <taxon>Colwellia</taxon>
    </lineage>
</organism>
<comment type="caution">
    <text evidence="1">The sequence shown here is derived from an EMBL/GenBank/DDBJ whole genome shotgun (WGS) entry which is preliminary data.</text>
</comment>
<sequence length="44" mass="5115">MKLVNVVVILGCVSLGAYDMLFSKNLTLNRIPLNDEERYERMKK</sequence>
<dbReference type="RefSeq" id="WP_269429143.1">
    <property type="nucleotide sequence ID" value="NZ_JQEC01000074.1"/>
</dbReference>
<accession>A0A099K930</accession>
<evidence type="ECO:0000313" key="2">
    <source>
        <dbReference type="Proteomes" id="UP000029868"/>
    </source>
</evidence>
<proteinExistence type="predicted"/>
<dbReference type="EMBL" id="JQEC01000074">
    <property type="protein sequence ID" value="KGJ86795.1"/>
    <property type="molecule type" value="Genomic_DNA"/>
</dbReference>
<name>A0A099K930_COLPS</name>